<evidence type="ECO:0000313" key="3">
    <source>
        <dbReference type="Proteomes" id="UP000319004"/>
    </source>
</evidence>
<dbReference type="EMBL" id="CP037423">
    <property type="protein sequence ID" value="QDV42857.1"/>
    <property type="molecule type" value="Genomic_DNA"/>
</dbReference>
<dbReference type="KEGG" id="snep:Enr13x_27080"/>
<evidence type="ECO:0000313" key="2">
    <source>
        <dbReference type="EMBL" id="QDV42857.1"/>
    </source>
</evidence>
<accession>A0A518HPZ0</accession>
<keyword evidence="3" id="KW-1185">Reference proteome</keyword>
<protein>
    <recommendedName>
        <fullName evidence="4">Prepilin-type N-terminal cleavage/methylation domain-containing protein</fullName>
    </recommendedName>
</protein>
<proteinExistence type="predicted"/>
<dbReference type="InterPro" id="IPR012902">
    <property type="entry name" value="N_methyl_site"/>
</dbReference>
<feature type="transmembrane region" description="Helical" evidence="1">
    <location>
        <begin position="21"/>
        <end position="40"/>
    </location>
</feature>
<sequence length="179" mass="19844">MASNSPSRIQQRRKGMSLLEVTIGSVMAAMIAMVAAGVTVDMTRNMVDNIARTRIAGEARLAIEAFRRDFGGNDPDSPTGDRNRWRLVDSMVPTADELRLCFDSDLDGSADWISPDRVIIYFETDGQLIRSDLENGRTNVVAQLVDSVNFEVIGNELRLTLQFQLGAITETYVFNTPNI</sequence>
<organism evidence="2 3">
    <name type="scientific">Stieleria neptunia</name>
    <dbReference type="NCBI Taxonomy" id="2527979"/>
    <lineage>
        <taxon>Bacteria</taxon>
        <taxon>Pseudomonadati</taxon>
        <taxon>Planctomycetota</taxon>
        <taxon>Planctomycetia</taxon>
        <taxon>Pirellulales</taxon>
        <taxon>Pirellulaceae</taxon>
        <taxon>Stieleria</taxon>
    </lineage>
</organism>
<evidence type="ECO:0000256" key="1">
    <source>
        <dbReference type="SAM" id="Phobius"/>
    </source>
</evidence>
<gene>
    <name evidence="2" type="ORF">Enr13x_27080</name>
</gene>
<keyword evidence="1" id="KW-0812">Transmembrane</keyword>
<evidence type="ECO:0008006" key="4">
    <source>
        <dbReference type="Google" id="ProtNLM"/>
    </source>
</evidence>
<dbReference type="RefSeq" id="WP_145386561.1">
    <property type="nucleotide sequence ID" value="NZ_CP037423.1"/>
</dbReference>
<keyword evidence="1" id="KW-1133">Transmembrane helix</keyword>
<name>A0A518HPZ0_9BACT</name>
<reference evidence="2 3" key="1">
    <citation type="submission" date="2019-03" db="EMBL/GenBank/DDBJ databases">
        <title>Deep-cultivation of Planctomycetes and their phenomic and genomic characterization uncovers novel biology.</title>
        <authorList>
            <person name="Wiegand S."/>
            <person name="Jogler M."/>
            <person name="Boedeker C."/>
            <person name="Pinto D."/>
            <person name="Vollmers J."/>
            <person name="Rivas-Marin E."/>
            <person name="Kohn T."/>
            <person name="Peeters S.H."/>
            <person name="Heuer A."/>
            <person name="Rast P."/>
            <person name="Oberbeckmann S."/>
            <person name="Bunk B."/>
            <person name="Jeske O."/>
            <person name="Meyerdierks A."/>
            <person name="Storesund J.E."/>
            <person name="Kallscheuer N."/>
            <person name="Luecker S."/>
            <person name="Lage O.M."/>
            <person name="Pohl T."/>
            <person name="Merkel B.J."/>
            <person name="Hornburger P."/>
            <person name="Mueller R.-W."/>
            <person name="Bruemmer F."/>
            <person name="Labrenz M."/>
            <person name="Spormann A.M."/>
            <person name="Op den Camp H."/>
            <person name="Overmann J."/>
            <person name="Amann R."/>
            <person name="Jetten M.S.M."/>
            <person name="Mascher T."/>
            <person name="Medema M.H."/>
            <person name="Devos D.P."/>
            <person name="Kaster A.-K."/>
            <person name="Ovreas L."/>
            <person name="Rohde M."/>
            <person name="Galperin M.Y."/>
            <person name="Jogler C."/>
        </authorList>
    </citation>
    <scope>NUCLEOTIDE SEQUENCE [LARGE SCALE GENOMIC DNA]</scope>
    <source>
        <strain evidence="2 3">Enr13</strain>
    </source>
</reference>
<keyword evidence="1" id="KW-0472">Membrane</keyword>
<dbReference type="PROSITE" id="PS00409">
    <property type="entry name" value="PROKAR_NTER_METHYL"/>
    <property type="match status" value="1"/>
</dbReference>
<dbReference type="Proteomes" id="UP000319004">
    <property type="component" value="Chromosome"/>
</dbReference>
<dbReference type="OrthoDB" id="278890at2"/>
<dbReference type="AlphaFoldDB" id="A0A518HPZ0"/>